<protein>
    <submittedName>
        <fullName evidence="5">Phosphoglucomutase (FemD)</fullName>
    </submittedName>
</protein>
<dbReference type="InterPro" id="IPR050060">
    <property type="entry name" value="Phosphoglucosamine_mutase"/>
</dbReference>
<dbReference type="RefSeq" id="WP_024268251.1">
    <property type="nucleotide sequence ID" value="NC_023035.1"/>
</dbReference>
<dbReference type="GO" id="GO:0004615">
    <property type="term" value="F:phosphomannomutase activity"/>
    <property type="evidence" value="ECO:0007669"/>
    <property type="project" value="TreeGrafter"/>
</dbReference>
<dbReference type="PANTHER" id="PTHR42946">
    <property type="entry name" value="PHOSPHOHEXOSE MUTASE"/>
    <property type="match status" value="1"/>
</dbReference>
<keyword evidence="3" id="KW-0597">Phosphoprotein</keyword>
<dbReference type="PANTHER" id="PTHR42946:SF1">
    <property type="entry name" value="PHOSPHOGLUCOMUTASE (ALPHA-D-GLUCOSE-1,6-BISPHOSPHATE-DEPENDENT)"/>
    <property type="match status" value="1"/>
</dbReference>
<evidence type="ECO:0000256" key="1">
    <source>
        <dbReference type="ARBA" id="ARBA00001946"/>
    </source>
</evidence>
<organism evidence="5 6">
    <name type="scientific">Salinispira pacifica</name>
    <dbReference type="NCBI Taxonomy" id="1307761"/>
    <lineage>
        <taxon>Bacteria</taxon>
        <taxon>Pseudomonadati</taxon>
        <taxon>Spirochaetota</taxon>
        <taxon>Spirochaetia</taxon>
        <taxon>Spirochaetales</taxon>
        <taxon>Spirochaetaceae</taxon>
        <taxon>Salinispira</taxon>
    </lineage>
</organism>
<dbReference type="STRING" id="1307761.L21SP2_1963"/>
<keyword evidence="6" id="KW-1185">Reference proteome</keyword>
<dbReference type="SUPFAM" id="SSF53738">
    <property type="entry name" value="Phosphoglucomutase, first 3 domains"/>
    <property type="match status" value="1"/>
</dbReference>
<dbReference type="Gene3D" id="3.40.120.10">
    <property type="entry name" value="Alpha-D-Glucose-1,6-Bisphosphate, subunit A, domain 3"/>
    <property type="match status" value="3"/>
</dbReference>
<dbReference type="InterPro" id="IPR016055">
    <property type="entry name" value="A-D-PHexomutase_a/b/a-I/II/III"/>
</dbReference>
<dbReference type="EMBL" id="CP006939">
    <property type="protein sequence ID" value="AHC15334.1"/>
    <property type="molecule type" value="Genomic_DNA"/>
</dbReference>
<accession>V5WID9</accession>
<comment type="similarity">
    <text evidence="2">Belongs to the phosphohexose mutase family.</text>
</comment>
<dbReference type="OrthoDB" id="9806956at2"/>
<dbReference type="InterPro" id="IPR005844">
    <property type="entry name" value="A-D-PHexomutase_a/b/a-I"/>
</dbReference>
<dbReference type="AlphaFoldDB" id="V5WID9"/>
<evidence type="ECO:0000259" key="4">
    <source>
        <dbReference type="Pfam" id="PF02878"/>
    </source>
</evidence>
<dbReference type="eggNOG" id="COG1109">
    <property type="taxonomic scope" value="Bacteria"/>
</dbReference>
<gene>
    <name evidence="5" type="ORF">L21SP2_1963</name>
</gene>
<dbReference type="HOGENOM" id="CLU_032204_0_0_12"/>
<name>V5WID9_9SPIO</name>
<evidence type="ECO:0000313" key="5">
    <source>
        <dbReference type="EMBL" id="AHC15334.1"/>
    </source>
</evidence>
<comment type="cofactor">
    <cofactor evidence="1">
        <name>Mg(2+)</name>
        <dbReference type="ChEBI" id="CHEBI:18420"/>
    </cofactor>
</comment>
<dbReference type="Proteomes" id="UP000018680">
    <property type="component" value="Chromosome"/>
</dbReference>
<sequence>MIDNRSGLTIGDSSIIPRRLQSASVSADDISRTLEPMILSASGWRKVFAASGDEEDQTEDISESDMVLAGLIGLSLGEYLLDKAGKSGKGTTVVVGCDSRPTGPLLADALMRVCSSLGIKIRYLFISAAPEVMSYARVTPQVDAFAYISASHNPIGHNGFKFGLKSGGVLPAADVEDLIHRFREHCKAEKSISRIQDMLASFPEERMNTFFRESADWKNQALEAYADFSTRVICDSSDENRISLRMEEMKAAFSKADIAVLGELNGSARTLSIDKAFFENLGVKMRLINHIPRQITHRIVPEGRSLNLCKEELEKAHSSDPAFILGYVPDNDGDRGNIVYMADDGRARILEAQQVFALVALAESAWLEYSGQLADTGARAAIAVNGPTSMRIDEIASVFGLECVRAEVGEANVVGLASRLREDGYIVRLMGEGSNGGNITHPAAVRDPLNSIGSIIKLLSLRGDGDSAGLFELWCKRRGIEYKADFSLEDVLSSLPEYVTTSAYEDRALMKITGTDHVRLKAAYEDIFLTDWEKRKDRLKDSWGIHSWEEINTEGSRETTGFGPSFRSGKHKGGLKILFRDSSGAPSACMWMRGSGTEPVYRVLVDVKGPRHVLEQELLEWHRDMIRRADSL</sequence>
<dbReference type="GO" id="GO:0005975">
    <property type="term" value="P:carbohydrate metabolic process"/>
    <property type="evidence" value="ECO:0007669"/>
    <property type="project" value="InterPro"/>
</dbReference>
<dbReference type="PATRIC" id="fig|1307761.3.peg.1956"/>
<evidence type="ECO:0000313" key="6">
    <source>
        <dbReference type="Proteomes" id="UP000018680"/>
    </source>
</evidence>
<dbReference type="Pfam" id="PF02878">
    <property type="entry name" value="PGM_PMM_I"/>
    <property type="match status" value="1"/>
</dbReference>
<reference evidence="5 6" key="1">
    <citation type="journal article" date="2015" name="Stand. Genomic Sci.">
        <title>Complete genome sequence and description of Salinispira pacifica gen. nov., sp. nov., a novel spirochaete isolated form a hypersaline microbial mat.</title>
        <authorList>
            <person name="Ben Hania W."/>
            <person name="Joseph M."/>
            <person name="Schumann P."/>
            <person name="Bunk B."/>
            <person name="Fiebig A."/>
            <person name="Sproer C."/>
            <person name="Klenk H.P."/>
            <person name="Fardeau M.L."/>
            <person name="Spring S."/>
        </authorList>
    </citation>
    <scope>NUCLEOTIDE SEQUENCE [LARGE SCALE GENOMIC DNA]</scope>
    <source>
        <strain evidence="5 6">L21-RPul-D2</strain>
    </source>
</reference>
<proteinExistence type="inferred from homology"/>
<feature type="domain" description="Alpha-D-phosphohexomutase alpha/beta/alpha" evidence="4">
    <location>
        <begin position="69"/>
        <end position="182"/>
    </location>
</feature>
<evidence type="ECO:0000256" key="2">
    <source>
        <dbReference type="ARBA" id="ARBA00010231"/>
    </source>
</evidence>
<dbReference type="KEGG" id="slr:L21SP2_1963"/>
<evidence type="ECO:0000256" key="3">
    <source>
        <dbReference type="ARBA" id="ARBA00022553"/>
    </source>
</evidence>